<dbReference type="Proteomes" id="UP000289340">
    <property type="component" value="Chromosome 13"/>
</dbReference>
<dbReference type="AlphaFoldDB" id="A0A445HI70"/>
<evidence type="ECO:0000256" key="1">
    <source>
        <dbReference type="SAM" id="MobiDB-lite"/>
    </source>
</evidence>
<protein>
    <submittedName>
        <fullName evidence="2">Calmodulin-binding transcription activator 4</fullName>
    </submittedName>
</protein>
<dbReference type="EMBL" id="QZWG01000013">
    <property type="protein sequence ID" value="RZB73373.1"/>
    <property type="molecule type" value="Genomic_DNA"/>
</dbReference>
<proteinExistence type="predicted"/>
<organism evidence="2 3">
    <name type="scientific">Glycine soja</name>
    <name type="common">Wild soybean</name>
    <dbReference type="NCBI Taxonomy" id="3848"/>
    <lineage>
        <taxon>Eukaryota</taxon>
        <taxon>Viridiplantae</taxon>
        <taxon>Streptophyta</taxon>
        <taxon>Embryophyta</taxon>
        <taxon>Tracheophyta</taxon>
        <taxon>Spermatophyta</taxon>
        <taxon>Magnoliopsida</taxon>
        <taxon>eudicotyledons</taxon>
        <taxon>Gunneridae</taxon>
        <taxon>Pentapetalae</taxon>
        <taxon>rosids</taxon>
        <taxon>fabids</taxon>
        <taxon>Fabales</taxon>
        <taxon>Fabaceae</taxon>
        <taxon>Papilionoideae</taxon>
        <taxon>50 kb inversion clade</taxon>
        <taxon>NPAAA clade</taxon>
        <taxon>indigoferoid/millettioid clade</taxon>
        <taxon>Phaseoleae</taxon>
        <taxon>Glycine</taxon>
        <taxon>Glycine subgen. Soja</taxon>
    </lineage>
</organism>
<accession>A0A445HI70</accession>
<evidence type="ECO:0000313" key="2">
    <source>
        <dbReference type="EMBL" id="RZB73373.1"/>
    </source>
</evidence>
<gene>
    <name evidence="2" type="ORF">D0Y65_037180</name>
</gene>
<evidence type="ECO:0000313" key="3">
    <source>
        <dbReference type="Proteomes" id="UP000289340"/>
    </source>
</evidence>
<name>A0A445HI70_GLYSO</name>
<feature type="region of interest" description="Disordered" evidence="1">
    <location>
        <begin position="59"/>
        <end position="79"/>
    </location>
</feature>
<comment type="caution">
    <text evidence="2">The sequence shown here is derived from an EMBL/GenBank/DDBJ whole genome shotgun (WGS) entry which is preliminary data.</text>
</comment>
<reference evidence="2 3" key="1">
    <citation type="submission" date="2018-09" db="EMBL/GenBank/DDBJ databases">
        <title>A high-quality reference genome of wild soybean provides a powerful tool to mine soybean genomes.</title>
        <authorList>
            <person name="Xie M."/>
            <person name="Chung C.Y.L."/>
            <person name="Li M.-W."/>
            <person name="Wong F.-L."/>
            <person name="Chan T.-F."/>
            <person name="Lam H.-M."/>
        </authorList>
    </citation>
    <scope>NUCLEOTIDE SEQUENCE [LARGE SCALE GENOMIC DNA]</scope>
    <source>
        <strain evidence="3">cv. W05</strain>
        <tissue evidence="2">Hypocotyl of etiolated seedlings</tissue>
    </source>
</reference>
<keyword evidence="3" id="KW-1185">Reference proteome</keyword>
<sequence>MESNEEESDDADFLNVFRKEKLNAAIEKALKRVLSMVHSTGARQQYRRLLSLYRQAKIEHGSTSDEAPLSTSEENASNMEDDDLCQFLDTFFWPS</sequence>
<feature type="compositionally biased region" description="Polar residues" evidence="1">
    <location>
        <begin position="69"/>
        <end position="78"/>
    </location>
</feature>